<evidence type="ECO:0000313" key="2">
    <source>
        <dbReference type="Proteomes" id="UP001154282"/>
    </source>
</evidence>
<dbReference type="EMBL" id="CAMGYJ010000004">
    <property type="protein sequence ID" value="CAI0400502.1"/>
    <property type="molecule type" value="Genomic_DNA"/>
</dbReference>
<protein>
    <submittedName>
        <fullName evidence="1">Uncharacterized protein</fullName>
    </submittedName>
</protein>
<comment type="caution">
    <text evidence="1">The sequence shown here is derived from an EMBL/GenBank/DDBJ whole genome shotgun (WGS) entry which is preliminary data.</text>
</comment>
<proteinExistence type="predicted"/>
<dbReference type="AlphaFoldDB" id="A0AAV0IS95"/>
<reference evidence="1" key="1">
    <citation type="submission" date="2022-08" db="EMBL/GenBank/DDBJ databases">
        <authorList>
            <person name="Gutierrez-Valencia J."/>
        </authorList>
    </citation>
    <scope>NUCLEOTIDE SEQUENCE</scope>
</reference>
<keyword evidence="2" id="KW-1185">Reference proteome</keyword>
<gene>
    <name evidence="1" type="ORF">LITE_LOCUS10784</name>
</gene>
<sequence>MDLEIDALLRTNTFTVIPKPPNVKPIGNKWVYKVLFSSWALWTYILQLEGGC</sequence>
<evidence type="ECO:0000313" key="1">
    <source>
        <dbReference type="EMBL" id="CAI0400502.1"/>
    </source>
</evidence>
<name>A0AAV0IS95_9ROSI</name>
<dbReference type="Proteomes" id="UP001154282">
    <property type="component" value="Unassembled WGS sequence"/>
</dbReference>
<organism evidence="1 2">
    <name type="scientific">Linum tenue</name>
    <dbReference type="NCBI Taxonomy" id="586396"/>
    <lineage>
        <taxon>Eukaryota</taxon>
        <taxon>Viridiplantae</taxon>
        <taxon>Streptophyta</taxon>
        <taxon>Embryophyta</taxon>
        <taxon>Tracheophyta</taxon>
        <taxon>Spermatophyta</taxon>
        <taxon>Magnoliopsida</taxon>
        <taxon>eudicotyledons</taxon>
        <taxon>Gunneridae</taxon>
        <taxon>Pentapetalae</taxon>
        <taxon>rosids</taxon>
        <taxon>fabids</taxon>
        <taxon>Malpighiales</taxon>
        <taxon>Linaceae</taxon>
        <taxon>Linum</taxon>
    </lineage>
</organism>
<accession>A0AAV0IS95</accession>